<keyword evidence="3" id="KW-1185">Reference proteome</keyword>
<reference evidence="2 3" key="1">
    <citation type="submission" date="2020-02" db="EMBL/GenBank/DDBJ databases">
        <title>Flavobacteriaceae Psychroflexus bacterium YR1-1, complete genome.</title>
        <authorList>
            <person name="Li Y."/>
            <person name="Wu S."/>
        </authorList>
    </citation>
    <scope>NUCLEOTIDE SEQUENCE [LARGE SCALE GENOMIC DNA]</scope>
    <source>
        <strain evidence="2 3">YR1-1</strain>
    </source>
</reference>
<evidence type="ECO:0000313" key="2">
    <source>
        <dbReference type="EMBL" id="NEV93738.1"/>
    </source>
</evidence>
<comment type="caution">
    <text evidence="2">The sequence shown here is derived from an EMBL/GenBank/DDBJ whole genome shotgun (WGS) entry which is preliminary data.</text>
</comment>
<feature type="transmembrane region" description="Helical" evidence="1">
    <location>
        <begin position="7"/>
        <end position="26"/>
    </location>
</feature>
<proteinExistence type="predicted"/>
<protein>
    <submittedName>
        <fullName evidence="2">Uncharacterized protein</fullName>
    </submittedName>
</protein>
<name>A0A6B3R134_9FLAO</name>
<dbReference type="AlphaFoldDB" id="A0A6B3R134"/>
<feature type="transmembrane region" description="Helical" evidence="1">
    <location>
        <begin position="68"/>
        <end position="89"/>
    </location>
</feature>
<sequence>MKTKKRFFIILLIVGFILLIPFIAMQFTDQVNWEAFDFLIMGAVLLSAGILAEFVLRQVKNTEYRIGILAILLMLFLLIWAELAVGIFGSPFAGS</sequence>
<accession>A0A6B3R134</accession>
<gene>
    <name evidence="2" type="ORF">G3567_06190</name>
</gene>
<dbReference type="RefSeq" id="WP_164004463.1">
    <property type="nucleotide sequence ID" value="NZ_JAAIKD010000003.1"/>
</dbReference>
<dbReference type="Proteomes" id="UP000478505">
    <property type="component" value="Unassembled WGS sequence"/>
</dbReference>
<keyword evidence="1" id="KW-0472">Membrane</keyword>
<feature type="transmembrane region" description="Helical" evidence="1">
    <location>
        <begin position="38"/>
        <end position="56"/>
    </location>
</feature>
<keyword evidence="1" id="KW-1133">Transmembrane helix</keyword>
<evidence type="ECO:0000256" key="1">
    <source>
        <dbReference type="SAM" id="Phobius"/>
    </source>
</evidence>
<dbReference type="EMBL" id="JAAIKD010000003">
    <property type="protein sequence ID" value="NEV93738.1"/>
    <property type="molecule type" value="Genomic_DNA"/>
</dbReference>
<keyword evidence="1" id="KW-0812">Transmembrane</keyword>
<organism evidence="2 3">
    <name type="scientific">Psychroflexus aurantiacus</name>
    <dbReference type="NCBI Taxonomy" id="2709310"/>
    <lineage>
        <taxon>Bacteria</taxon>
        <taxon>Pseudomonadati</taxon>
        <taxon>Bacteroidota</taxon>
        <taxon>Flavobacteriia</taxon>
        <taxon>Flavobacteriales</taxon>
        <taxon>Flavobacteriaceae</taxon>
        <taxon>Psychroflexus</taxon>
    </lineage>
</organism>
<evidence type="ECO:0000313" key="3">
    <source>
        <dbReference type="Proteomes" id="UP000478505"/>
    </source>
</evidence>